<sequence>MAVWRKSSYSGGHGAEDCVELAELARGVGVRDSKDPEGLPLIVSREQLAALVVQIKNGGFATS</sequence>
<dbReference type="AlphaFoldDB" id="A0A5D0NUY3"/>
<evidence type="ECO:0000313" key="2">
    <source>
        <dbReference type="EMBL" id="TYB48490.1"/>
    </source>
</evidence>
<name>A0A5D0NUY3_9ACTN</name>
<accession>A0A5D0NUY3</accession>
<comment type="caution">
    <text evidence="2">The sequence shown here is derived from an EMBL/GenBank/DDBJ whole genome shotgun (WGS) entry which is preliminary data.</text>
</comment>
<proteinExistence type="predicted"/>
<feature type="domain" description="DUF397" evidence="1">
    <location>
        <begin position="2"/>
        <end position="56"/>
    </location>
</feature>
<evidence type="ECO:0000259" key="1">
    <source>
        <dbReference type="Pfam" id="PF04149"/>
    </source>
</evidence>
<dbReference type="InterPro" id="IPR007278">
    <property type="entry name" value="DUF397"/>
</dbReference>
<dbReference type="Pfam" id="PF04149">
    <property type="entry name" value="DUF397"/>
    <property type="match status" value="1"/>
</dbReference>
<dbReference type="RefSeq" id="WP_067888939.1">
    <property type="nucleotide sequence ID" value="NZ_VSFG01000001.1"/>
</dbReference>
<organism evidence="2 3">
    <name type="scientific">Actinomadura chibensis</name>
    <dbReference type="NCBI Taxonomy" id="392828"/>
    <lineage>
        <taxon>Bacteria</taxon>
        <taxon>Bacillati</taxon>
        <taxon>Actinomycetota</taxon>
        <taxon>Actinomycetes</taxon>
        <taxon>Streptosporangiales</taxon>
        <taxon>Thermomonosporaceae</taxon>
        <taxon>Actinomadura</taxon>
    </lineage>
</organism>
<evidence type="ECO:0000313" key="3">
    <source>
        <dbReference type="Proteomes" id="UP000323380"/>
    </source>
</evidence>
<protein>
    <submittedName>
        <fullName evidence="2">DUF397 domain-containing protein</fullName>
    </submittedName>
</protein>
<reference evidence="2 3" key="1">
    <citation type="submission" date="2019-08" db="EMBL/GenBank/DDBJ databases">
        <title>Actinomadura sp. nov. CYP1-5 isolated from mountain soil.</title>
        <authorList>
            <person name="Songsumanus A."/>
            <person name="Kuncharoen N."/>
            <person name="Kudo T."/>
            <person name="Yuki M."/>
            <person name="Igarashi Y."/>
            <person name="Tanasupawat S."/>
        </authorList>
    </citation>
    <scope>NUCLEOTIDE SEQUENCE [LARGE SCALE GENOMIC DNA]</scope>
    <source>
        <strain evidence="2 3">JCM 14158</strain>
    </source>
</reference>
<keyword evidence="3" id="KW-1185">Reference proteome</keyword>
<dbReference type="EMBL" id="VSFG01000001">
    <property type="protein sequence ID" value="TYB48490.1"/>
    <property type="molecule type" value="Genomic_DNA"/>
</dbReference>
<dbReference type="Proteomes" id="UP000323380">
    <property type="component" value="Unassembled WGS sequence"/>
</dbReference>
<dbReference type="STRING" id="1220554.GCA_001552135_02238"/>
<gene>
    <name evidence="2" type="ORF">FXF69_04670</name>
</gene>